<evidence type="ECO:0000313" key="2">
    <source>
        <dbReference type="EMBL" id="RHE22229.1"/>
    </source>
</evidence>
<proteinExistence type="predicted"/>
<organism evidence="2 3">
    <name type="scientific">Bacteroides uniformis</name>
    <dbReference type="NCBI Taxonomy" id="820"/>
    <lineage>
        <taxon>Bacteria</taxon>
        <taxon>Pseudomonadati</taxon>
        <taxon>Bacteroidota</taxon>
        <taxon>Bacteroidia</taxon>
        <taxon>Bacteroidales</taxon>
        <taxon>Bacteroidaceae</taxon>
        <taxon>Bacteroides</taxon>
    </lineage>
</organism>
<sequence>MELKDFIKKTVLQLAQSVDELNNEMPGKLIVNPATVSGAGKNPHVEIQGYMHNVMEINFDLTLIAENTAGSQGKIGVMAAVLNAGGSCEEGKTNKSENKIRFTLPVVLPAVEVSAY</sequence>
<protein>
    <recommendedName>
        <fullName evidence="5">DUF2589 domain-containing protein</fullName>
    </recommendedName>
</protein>
<dbReference type="EMBL" id="QSJZ01000011">
    <property type="protein sequence ID" value="RHE22229.1"/>
    <property type="molecule type" value="Genomic_DNA"/>
</dbReference>
<gene>
    <name evidence="2" type="ORF">DW758_13490</name>
    <name evidence="1" type="ORF">GAQ34_03405</name>
</gene>
<accession>A0A414IGU9</accession>
<evidence type="ECO:0000313" key="4">
    <source>
        <dbReference type="Proteomes" id="UP000442334"/>
    </source>
</evidence>
<reference evidence="1 4" key="2">
    <citation type="journal article" date="2019" name="Nat. Med.">
        <title>A library of human gut bacterial isolates paired with longitudinal multiomics data enables mechanistic microbiome research.</title>
        <authorList>
            <person name="Poyet M."/>
            <person name="Groussin M."/>
            <person name="Gibbons S.M."/>
            <person name="Avila-Pacheco J."/>
            <person name="Jiang X."/>
            <person name="Kearney S.M."/>
            <person name="Perrotta A.R."/>
            <person name="Berdy B."/>
            <person name="Zhao S."/>
            <person name="Lieberman T.D."/>
            <person name="Swanson P.K."/>
            <person name="Smith M."/>
            <person name="Roesemann S."/>
            <person name="Alexander J.E."/>
            <person name="Rich S.A."/>
            <person name="Livny J."/>
            <person name="Vlamakis H."/>
            <person name="Clish C."/>
            <person name="Bullock K."/>
            <person name="Deik A."/>
            <person name="Scott J."/>
            <person name="Pierce K.A."/>
            <person name="Xavier R.J."/>
            <person name="Alm E.J."/>
        </authorList>
    </citation>
    <scope>NUCLEOTIDE SEQUENCE [LARGE SCALE GENOMIC DNA]</scope>
    <source>
        <strain evidence="1 4">BIOML-A21</strain>
    </source>
</reference>
<dbReference type="EMBL" id="WCUA01000002">
    <property type="protein sequence ID" value="KAB4187790.1"/>
    <property type="molecule type" value="Genomic_DNA"/>
</dbReference>
<dbReference type="Proteomes" id="UP000442334">
    <property type="component" value="Unassembled WGS sequence"/>
</dbReference>
<comment type="caution">
    <text evidence="2">The sequence shown here is derived from an EMBL/GenBank/DDBJ whole genome shotgun (WGS) entry which is preliminary data.</text>
</comment>
<name>A0A414IGU9_BACUN</name>
<dbReference type="RefSeq" id="WP_118132276.1">
    <property type="nucleotide sequence ID" value="NZ_BAABXG010000001.1"/>
</dbReference>
<evidence type="ECO:0008006" key="5">
    <source>
        <dbReference type="Google" id="ProtNLM"/>
    </source>
</evidence>
<dbReference type="Proteomes" id="UP000283601">
    <property type="component" value="Unassembled WGS sequence"/>
</dbReference>
<evidence type="ECO:0000313" key="1">
    <source>
        <dbReference type="EMBL" id="KAB4187790.1"/>
    </source>
</evidence>
<evidence type="ECO:0000313" key="3">
    <source>
        <dbReference type="Proteomes" id="UP000283601"/>
    </source>
</evidence>
<dbReference type="AlphaFoldDB" id="A0A414IGU9"/>
<reference evidence="2 3" key="1">
    <citation type="submission" date="2018-08" db="EMBL/GenBank/DDBJ databases">
        <title>A genome reference for cultivated species of the human gut microbiota.</title>
        <authorList>
            <person name="Zou Y."/>
            <person name="Xue W."/>
            <person name="Luo G."/>
        </authorList>
    </citation>
    <scope>NUCLEOTIDE SEQUENCE [LARGE SCALE GENOMIC DNA]</scope>
    <source>
        <strain evidence="2 3">AM29-12AC</strain>
    </source>
</reference>